<evidence type="ECO:0000256" key="1">
    <source>
        <dbReference type="SAM" id="MobiDB-lite"/>
    </source>
</evidence>
<protein>
    <submittedName>
        <fullName evidence="2">Uncharacterized protein</fullName>
    </submittedName>
</protein>
<comment type="caution">
    <text evidence="2">The sequence shown here is derived from an EMBL/GenBank/DDBJ whole genome shotgun (WGS) entry which is preliminary data.</text>
</comment>
<accession>A0A8H4KI36</accession>
<dbReference type="AlphaFoldDB" id="A0A8H4KI36"/>
<proteinExistence type="predicted"/>
<gene>
    <name evidence="2" type="ORF">F53441_5384</name>
</gene>
<evidence type="ECO:0000313" key="2">
    <source>
        <dbReference type="EMBL" id="KAF4451705.1"/>
    </source>
</evidence>
<reference evidence="2" key="1">
    <citation type="submission" date="2020-01" db="EMBL/GenBank/DDBJ databases">
        <title>Identification and distribution of gene clusters putatively required for synthesis of sphingolipid metabolism inhibitors in phylogenetically diverse species of the filamentous fungus Fusarium.</title>
        <authorList>
            <person name="Kim H.-S."/>
            <person name="Busman M."/>
            <person name="Brown D.W."/>
            <person name="Divon H."/>
            <person name="Uhlig S."/>
            <person name="Proctor R.H."/>
        </authorList>
    </citation>
    <scope>NUCLEOTIDE SEQUENCE</scope>
    <source>
        <strain evidence="2">NRRL 53441</strain>
    </source>
</reference>
<name>A0A8H4KI36_9HYPO</name>
<sequence>MYSPGFHSHLSNWEWVTSGDGSHNPLAPVHPPLLPTQQQLPANLYPPIPAAAMQNLSHDIDNLAMRLHKSSFNEVPAWSANEASRSLYDYDYPPPCSEYAAPGTCIRGTRRHDERSPWEIHYAVQPGNMDLLNSSSHHAQWHFIDHLTWCAVGPTVGGYTTSRYPQPIHGHPQHYVQPGHSSNQSLPSIRNRGMHDENINAEGIDIMFLASCISAADPSAQVPEEVLNLHAAGVRKIDPSIYTVTTEDGAMRWAEPEVYSPSANVHKKSDGDGETVVDDGGSERLGILSADDQRRHTI</sequence>
<dbReference type="Proteomes" id="UP000605986">
    <property type="component" value="Unassembled WGS sequence"/>
</dbReference>
<dbReference type="EMBL" id="JAADJG010000212">
    <property type="protein sequence ID" value="KAF4451705.1"/>
    <property type="molecule type" value="Genomic_DNA"/>
</dbReference>
<keyword evidence="3" id="KW-1185">Reference proteome</keyword>
<evidence type="ECO:0000313" key="3">
    <source>
        <dbReference type="Proteomes" id="UP000605986"/>
    </source>
</evidence>
<organism evidence="2 3">
    <name type="scientific">Fusarium austroafricanum</name>
    <dbReference type="NCBI Taxonomy" id="2364996"/>
    <lineage>
        <taxon>Eukaryota</taxon>
        <taxon>Fungi</taxon>
        <taxon>Dikarya</taxon>
        <taxon>Ascomycota</taxon>
        <taxon>Pezizomycotina</taxon>
        <taxon>Sordariomycetes</taxon>
        <taxon>Hypocreomycetidae</taxon>
        <taxon>Hypocreales</taxon>
        <taxon>Nectriaceae</taxon>
        <taxon>Fusarium</taxon>
        <taxon>Fusarium concolor species complex</taxon>
    </lineage>
</organism>
<feature type="region of interest" description="Disordered" evidence="1">
    <location>
        <begin position="262"/>
        <end position="298"/>
    </location>
</feature>